<dbReference type="InterPro" id="IPR002516">
    <property type="entry name" value="Glyco_trans_11"/>
</dbReference>
<dbReference type="RefSeq" id="WP_131593795.1">
    <property type="nucleotide sequence ID" value="NZ_SJSL01000001.1"/>
</dbReference>
<evidence type="ECO:0000313" key="3">
    <source>
        <dbReference type="EMBL" id="TCD03308.1"/>
    </source>
</evidence>
<gene>
    <name evidence="3" type="ORF">EZ437_04870</name>
</gene>
<dbReference type="PANTHER" id="PTHR11927:SF9">
    <property type="entry name" value="L-FUCOSYLTRANSFERASE"/>
    <property type="match status" value="1"/>
</dbReference>
<dbReference type="GO" id="GO:0008107">
    <property type="term" value="F:galactoside 2-alpha-L-fucosyltransferase activity"/>
    <property type="evidence" value="ECO:0007669"/>
    <property type="project" value="InterPro"/>
</dbReference>
<keyword evidence="1 3" id="KW-0328">Glycosyltransferase</keyword>
<organism evidence="3 4">
    <name type="scientific">Pedobacter psychroterrae</name>
    <dbReference type="NCBI Taxonomy" id="2530453"/>
    <lineage>
        <taxon>Bacteria</taxon>
        <taxon>Pseudomonadati</taxon>
        <taxon>Bacteroidota</taxon>
        <taxon>Sphingobacteriia</taxon>
        <taxon>Sphingobacteriales</taxon>
        <taxon>Sphingobacteriaceae</taxon>
        <taxon>Pedobacter</taxon>
    </lineage>
</organism>
<proteinExistence type="predicted"/>
<accession>A0A4R0NT68</accession>
<dbReference type="Proteomes" id="UP000293347">
    <property type="component" value="Unassembled WGS sequence"/>
</dbReference>
<dbReference type="GO" id="GO:0016020">
    <property type="term" value="C:membrane"/>
    <property type="evidence" value="ECO:0007669"/>
    <property type="project" value="InterPro"/>
</dbReference>
<dbReference type="OrthoDB" id="9794601at2"/>
<reference evidence="3 4" key="1">
    <citation type="submission" date="2019-02" db="EMBL/GenBank/DDBJ databases">
        <title>Pedobacter sp. RP-1-14 sp. nov., isolated from Arctic soil.</title>
        <authorList>
            <person name="Dahal R.H."/>
        </authorList>
    </citation>
    <scope>NUCLEOTIDE SEQUENCE [LARGE SCALE GENOMIC DNA]</scope>
    <source>
        <strain evidence="3 4">RP-1-14</strain>
    </source>
</reference>
<dbReference type="CDD" id="cd11301">
    <property type="entry name" value="Fut1_Fut2_like"/>
    <property type="match status" value="1"/>
</dbReference>
<name>A0A4R0NT68_9SPHI</name>
<evidence type="ECO:0000313" key="4">
    <source>
        <dbReference type="Proteomes" id="UP000293347"/>
    </source>
</evidence>
<evidence type="ECO:0000256" key="2">
    <source>
        <dbReference type="ARBA" id="ARBA00022679"/>
    </source>
</evidence>
<evidence type="ECO:0000256" key="1">
    <source>
        <dbReference type="ARBA" id="ARBA00022676"/>
    </source>
</evidence>
<dbReference type="GO" id="GO:0005975">
    <property type="term" value="P:carbohydrate metabolic process"/>
    <property type="evidence" value="ECO:0007669"/>
    <property type="project" value="InterPro"/>
</dbReference>
<dbReference type="EMBL" id="SJSL01000001">
    <property type="protein sequence ID" value="TCD03308.1"/>
    <property type="molecule type" value="Genomic_DNA"/>
</dbReference>
<keyword evidence="4" id="KW-1185">Reference proteome</keyword>
<dbReference type="PANTHER" id="PTHR11927">
    <property type="entry name" value="GALACTOSIDE 2-L-FUCOSYLTRANSFERASE"/>
    <property type="match status" value="1"/>
</dbReference>
<protein>
    <submittedName>
        <fullName evidence="3">Alpha-1,2-fucosyltransferase</fullName>
    </submittedName>
</protein>
<sequence>MKIIRFLGGLGNQMFQYAFYKAMKEKYPNVLVDLASYKTDRSHNGYELEKLFDLTLKKANSFSARIYNIENQKKLHKTISNIFNLSRYYEEEKKYYSFDPKVFADNKKRYYYGFWQNQQYFLTLEKEIRKDFIFKPLTDPKNITILDKINYTNSISIHIRRGDYVNHPSFGGICEQEYYQKAIRYIKGCIENPSYFIFSNDIDWCIENLHMEDAEFISWNTGKSSYIDMQLMSSCKHNIIANSSFSWWAAWLNNHPDKIVIGPERWLQDEEFDTSTLMPTSWIRL</sequence>
<dbReference type="Pfam" id="PF01531">
    <property type="entry name" value="Glyco_transf_11"/>
    <property type="match status" value="1"/>
</dbReference>
<dbReference type="AlphaFoldDB" id="A0A4R0NT68"/>
<keyword evidence="2 3" id="KW-0808">Transferase</keyword>
<comment type="caution">
    <text evidence="3">The sequence shown here is derived from an EMBL/GenBank/DDBJ whole genome shotgun (WGS) entry which is preliminary data.</text>
</comment>